<comment type="domain">
    <text evidence="14">Consists of three domains; the N-terminal catalytic domain, the editing domain and the C-terminal C-Ala domain. The editing domain removes incorrectly charged amino acids, while the C-Ala domain, along with tRNA(Ala), serves as a bridge to cooperatively bring together the editing and aminoacylation centers thus stimulating deacylation of misacylated tRNAs.</text>
</comment>
<dbReference type="EMBL" id="QWVT01000024">
    <property type="protein sequence ID" value="RID83750.1"/>
    <property type="molecule type" value="Genomic_DNA"/>
</dbReference>
<organism evidence="17 18">
    <name type="scientific">Mesobacillus zeae</name>
    <dbReference type="NCBI Taxonomy" id="1917180"/>
    <lineage>
        <taxon>Bacteria</taxon>
        <taxon>Bacillati</taxon>
        <taxon>Bacillota</taxon>
        <taxon>Bacilli</taxon>
        <taxon>Bacillales</taxon>
        <taxon>Bacillaceae</taxon>
        <taxon>Mesobacillus</taxon>
    </lineage>
</organism>
<evidence type="ECO:0000256" key="2">
    <source>
        <dbReference type="ARBA" id="ARBA00022490"/>
    </source>
</evidence>
<evidence type="ECO:0000256" key="6">
    <source>
        <dbReference type="ARBA" id="ARBA00022741"/>
    </source>
</evidence>
<dbReference type="Gene3D" id="3.30.54.20">
    <property type="match status" value="1"/>
</dbReference>
<dbReference type="Pfam" id="PF01411">
    <property type="entry name" value="tRNA-synt_2c"/>
    <property type="match status" value="1"/>
</dbReference>
<evidence type="ECO:0000256" key="7">
    <source>
        <dbReference type="ARBA" id="ARBA00022833"/>
    </source>
</evidence>
<dbReference type="GO" id="GO:0000049">
    <property type="term" value="F:tRNA binding"/>
    <property type="evidence" value="ECO:0007669"/>
    <property type="project" value="UniProtKB-KW"/>
</dbReference>
<dbReference type="GO" id="GO:0005829">
    <property type="term" value="C:cytosol"/>
    <property type="evidence" value="ECO:0007669"/>
    <property type="project" value="TreeGrafter"/>
</dbReference>
<feature type="domain" description="Alanyl-transfer RNA synthetases family profile" evidence="16">
    <location>
        <begin position="4"/>
        <end position="711"/>
    </location>
</feature>
<dbReference type="SUPFAM" id="SSF55186">
    <property type="entry name" value="ThrRS/AlaRS common domain"/>
    <property type="match status" value="1"/>
</dbReference>
<dbReference type="FunFam" id="2.40.30.130:FF:000001">
    <property type="entry name" value="Alanine--tRNA ligase"/>
    <property type="match status" value="1"/>
</dbReference>
<evidence type="ECO:0000256" key="1">
    <source>
        <dbReference type="ARBA" id="ARBA00008226"/>
    </source>
</evidence>
<evidence type="ECO:0000256" key="5">
    <source>
        <dbReference type="ARBA" id="ARBA00022723"/>
    </source>
</evidence>
<dbReference type="PRINTS" id="PR00980">
    <property type="entry name" value="TRNASYNTHALA"/>
</dbReference>
<dbReference type="Proteomes" id="UP000265816">
    <property type="component" value="Unassembled WGS sequence"/>
</dbReference>
<dbReference type="GO" id="GO:0006419">
    <property type="term" value="P:alanyl-tRNA aminoacylation"/>
    <property type="evidence" value="ECO:0007669"/>
    <property type="project" value="UniProtKB-UniRule"/>
</dbReference>
<evidence type="ECO:0000256" key="9">
    <source>
        <dbReference type="ARBA" id="ARBA00022884"/>
    </source>
</evidence>
<dbReference type="AlphaFoldDB" id="A0A398B771"/>
<dbReference type="InterPro" id="IPR003156">
    <property type="entry name" value="DHHA1_dom"/>
</dbReference>
<dbReference type="SUPFAM" id="SSF50447">
    <property type="entry name" value="Translation proteins"/>
    <property type="match status" value="1"/>
</dbReference>
<evidence type="ECO:0000313" key="17">
    <source>
        <dbReference type="EMBL" id="RID83750.1"/>
    </source>
</evidence>
<dbReference type="PANTHER" id="PTHR11777:SF9">
    <property type="entry name" value="ALANINE--TRNA LIGASE, CYTOPLASMIC"/>
    <property type="match status" value="1"/>
</dbReference>
<keyword evidence="5 14" id="KW-0479">Metal-binding</keyword>
<dbReference type="GO" id="GO:0004813">
    <property type="term" value="F:alanine-tRNA ligase activity"/>
    <property type="evidence" value="ECO:0007669"/>
    <property type="project" value="UniProtKB-UniRule"/>
</dbReference>
<keyword evidence="2 14" id="KW-0963">Cytoplasm</keyword>
<dbReference type="InterPro" id="IPR009000">
    <property type="entry name" value="Transl_B-barrel_sf"/>
</dbReference>
<comment type="cofactor">
    <cofactor evidence="14">
        <name>Zn(2+)</name>
        <dbReference type="ChEBI" id="CHEBI:29105"/>
    </cofactor>
    <text evidence="14">Binds 1 zinc ion per subunit.</text>
</comment>
<accession>A0A398B771</accession>
<dbReference type="InterPro" id="IPR018162">
    <property type="entry name" value="Ala-tRNA-ligase_IIc_anticod-bd"/>
</dbReference>
<evidence type="ECO:0000256" key="8">
    <source>
        <dbReference type="ARBA" id="ARBA00022840"/>
    </source>
</evidence>
<dbReference type="InterPro" id="IPR045864">
    <property type="entry name" value="aa-tRNA-synth_II/BPL/LPL"/>
</dbReference>
<dbReference type="Pfam" id="PF02272">
    <property type="entry name" value="DHHA1"/>
    <property type="match status" value="1"/>
</dbReference>
<comment type="caution">
    <text evidence="17">The sequence shown here is derived from an EMBL/GenBank/DDBJ whole genome shotgun (WGS) entry which is preliminary data.</text>
</comment>
<dbReference type="FunFam" id="3.30.54.20:FF:000001">
    <property type="entry name" value="Alanine--tRNA ligase"/>
    <property type="match status" value="1"/>
</dbReference>
<keyword evidence="11 14" id="KW-0030">Aminoacyl-tRNA synthetase</keyword>
<evidence type="ECO:0000256" key="11">
    <source>
        <dbReference type="ARBA" id="ARBA00023146"/>
    </source>
</evidence>
<dbReference type="RefSeq" id="WP_119113526.1">
    <property type="nucleotide sequence ID" value="NZ_CBCSEO010000005.1"/>
</dbReference>
<evidence type="ECO:0000256" key="14">
    <source>
        <dbReference type="HAMAP-Rule" id="MF_00036"/>
    </source>
</evidence>
<proteinExistence type="inferred from homology"/>
<sequence length="877" mass="96681">MKQLTGSEIRRMFLDFFKEKGHAVEPSASLVPHEDPSLLWINSGVATLKKYFDGRVIPANPRITNAQKSIRTNDIENVGNTARHHTFFEMLGNFSIGDYFKTEAIEWAWEFLTDEKWIGFEKEKLSVTIHPEDDEAFEIWNKKMGVPEERIIRLEGNFWDIGEGPSGPNTEIFYDRGPAYGDDPEDSELYPGGENDRYLEVWNLVFSEFNHNPDGTYTPLPKKNIDTGMGLERMASVVQNVPTNFDTDLFMPIIRETEQISDEKYGVSKEKDTAFKVIADHIRTVSFAVADGALPSNEGRGYVLRRLLRRAVRYAKKLGINRPFMHELVPVVAGIMDDFYPEVKDKEEFVQKVIKNEEDRFHETLNEGLAILGDLIKEQKEKGSDTIRGEDIFRLYDTYGFPVELTEEYVQEEGLKADHAGFEAEMERQRDRARSARQDVGSMVVQGGILGDIKTESKFVGYDRLEAESTLVAIIKGGELAEEASGGEVFQFILDVTPFYAESGGQIADAGTLTAEGVTVLVKDVQKAPNGQNLHNAVVQSGTIRSGQAVTSIVDAVNRGRVIKNHTATHLLHQALKDVLGTHVNQAGSLVQADRLRFDFSHFGQVTQEELEKIETIVNEKIWQGMKVQTDLKPINEAKAMGAMALFGEKYGDVVRVVQVGDYSLELCGGCHVPNTSVIGLFKIVSEAGIGAGTRRIEAVTGESAYHVLNDHITILKTAAAKLKTAPKDVAGRVEALLGENRQLQRENESLSAKLGNIEAGSLASRVKDINGVPLLAARVQAADMNSLRNIADDLKQKIGSAVILLGSADGSKVNLIAAVTKDLIDKGYHAGKLVKEAASICGGGGGGRPDMAQAGGKEPEKLESALQFAEEWIKSI</sequence>
<comment type="subcellular location">
    <subcellularLocation>
        <location evidence="14">Cytoplasm</location>
    </subcellularLocation>
</comment>
<dbReference type="InterPro" id="IPR018165">
    <property type="entry name" value="Ala-tRNA-synth_IIc_core"/>
</dbReference>
<dbReference type="HAMAP" id="MF_00036_B">
    <property type="entry name" value="Ala_tRNA_synth_B"/>
    <property type="match status" value="1"/>
</dbReference>
<evidence type="ECO:0000256" key="13">
    <source>
        <dbReference type="ARBA" id="ARBA00048300"/>
    </source>
</evidence>
<dbReference type="InterPro" id="IPR018163">
    <property type="entry name" value="Thr/Ala-tRNA-synth_IIc_edit"/>
</dbReference>
<evidence type="ECO:0000313" key="18">
    <source>
        <dbReference type="Proteomes" id="UP000265816"/>
    </source>
</evidence>
<dbReference type="Gene3D" id="6.10.250.550">
    <property type="match status" value="1"/>
</dbReference>
<dbReference type="OrthoDB" id="9803884at2"/>
<dbReference type="GO" id="GO:0008270">
    <property type="term" value="F:zinc ion binding"/>
    <property type="evidence" value="ECO:0007669"/>
    <property type="project" value="UniProtKB-UniRule"/>
</dbReference>
<feature type="binding site" evidence="14">
    <location>
        <position position="570"/>
    </location>
    <ligand>
        <name>Zn(2+)</name>
        <dbReference type="ChEBI" id="CHEBI:29105"/>
    </ligand>
</feature>
<dbReference type="CDD" id="cd00673">
    <property type="entry name" value="AlaRS_core"/>
    <property type="match status" value="1"/>
</dbReference>
<evidence type="ECO:0000259" key="16">
    <source>
        <dbReference type="PROSITE" id="PS50860"/>
    </source>
</evidence>
<evidence type="ECO:0000256" key="10">
    <source>
        <dbReference type="ARBA" id="ARBA00022917"/>
    </source>
</evidence>
<keyword evidence="7 14" id="KW-0862">Zinc</keyword>
<dbReference type="SUPFAM" id="SSF55681">
    <property type="entry name" value="Class II aaRS and biotin synthetases"/>
    <property type="match status" value="1"/>
</dbReference>
<feature type="coiled-coil region" evidence="15">
    <location>
        <begin position="734"/>
        <end position="761"/>
    </location>
</feature>
<dbReference type="Gene3D" id="3.10.310.40">
    <property type="match status" value="1"/>
</dbReference>
<dbReference type="Gene3D" id="2.40.30.130">
    <property type="match status" value="1"/>
</dbReference>
<dbReference type="GO" id="GO:0005524">
    <property type="term" value="F:ATP binding"/>
    <property type="evidence" value="ECO:0007669"/>
    <property type="project" value="UniProtKB-UniRule"/>
</dbReference>
<comment type="catalytic activity">
    <reaction evidence="13 14">
        <text>tRNA(Ala) + L-alanine + ATP = L-alanyl-tRNA(Ala) + AMP + diphosphate</text>
        <dbReference type="Rhea" id="RHEA:12540"/>
        <dbReference type="Rhea" id="RHEA-COMP:9657"/>
        <dbReference type="Rhea" id="RHEA-COMP:9923"/>
        <dbReference type="ChEBI" id="CHEBI:30616"/>
        <dbReference type="ChEBI" id="CHEBI:33019"/>
        <dbReference type="ChEBI" id="CHEBI:57972"/>
        <dbReference type="ChEBI" id="CHEBI:78442"/>
        <dbReference type="ChEBI" id="CHEBI:78497"/>
        <dbReference type="ChEBI" id="CHEBI:456215"/>
        <dbReference type="EC" id="6.1.1.7"/>
    </reaction>
</comment>
<keyword evidence="18" id="KW-1185">Reference proteome</keyword>
<evidence type="ECO:0000256" key="4">
    <source>
        <dbReference type="ARBA" id="ARBA00022598"/>
    </source>
</evidence>
<dbReference type="FunFam" id="3.10.310.40:FF:000001">
    <property type="entry name" value="Alanine--tRNA ligase"/>
    <property type="match status" value="1"/>
</dbReference>
<keyword evidence="3 14" id="KW-0820">tRNA-binding</keyword>
<dbReference type="Pfam" id="PF07973">
    <property type="entry name" value="tRNA_SAD"/>
    <property type="match status" value="1"/>
</dbReference>
<reference evidence="17 18" key="1">
    <citation type="submission" date="2018-08" db="EMBL/GenBank/DDBJ databases">
        <title>Bacillus jemisoniae sp. nov., Bacillus chryseoplanitiae sp. nov., Bacillus resnikiae sp. nov., and Bacillus frankliniae sp. nov., isolated from Viking spacecraft and associated surfaces.</title>
        <authorList>
            <person name="Seuylemezian A."/>
            <person name="Vaishampayan P."/>
        </authorList>
    </citation>
    <scope>NUCLEOTIDE SEQUENCE [LARGE SCALE GENOMIC DNA]</scope>
    <source>
        <strain evidence="17 18">JJ-247</strain>
    </source>
</reference>
<dbReference type="NCBIfam" id="TIGR00344">
    <property type="entry name" value="alaS"/>
    <property type="match status" value="1"/>
</dbReference>
<dbReference type="FunFam" id="3.30.980.10:FF:000004">
    <property type="entry name" value="Alanine--tRNA ligase, cytoplasmic"/>
    <property type="match status" value="1"/>
</dbReference>
<feature type="binding site" evidence="14">
    <location>
        <position position="566"/>
    </location>
    <ligand>
        <name>Zn(2+)</name>
        <dbReference type="ChEBI" id="CHEBI:29105"/>
    </ligand>
</feature>
<evidence type="ECO:0000256" key="12">
    <source>
        <dbReference type="ARBA" id="ARBA00024779"/>
    </source>
</evidence>
<comment type="function">
    <text evidence="12 14">Catalyzes the attachment of alanine to tRNA(Ala) in a two-step reaction: alanine is first activated by ATP to form Ala-AMP and then transferred to the acceptor end of tRNA(Ala). Also edits incorrectly charged Ser-tRNA(Ala) and Gly-tRNA(Ala) via its editing domain.</text>
</comment>
<dbReference type="Gene3D" id="3.30.980.10">
    <property type="entry name" value="Threonyl-trna Synthetase, Chain A, domain 2"/>
    <property type="match status" value="1"/>
</dbReference>
<dbReference type="InterPro" id="IPR012947">
    <property type="entry name" value="tRNA_SAD"/>
</dbReference>
<dbReference type="InterPro" id="IPR050058">
    <property type="entry name" value="Ala-tRNA_ligase"/>
</dbReference>
<dbReference type="FunFam" id="3.30.930.10:FF:000046">
    <property type="entry name" value="Alanine--tRNA ligase"/>
    <property type="match status" value="1"/>
</dbReference>
<dbReference type="PROSITE" id="PS50860">
    <property type="entry name" value="AA_TRNA_LIGASE_II_ALA"/>
    <property type="match status" value="1"/>
</dbReference>
<dbReference type="Gene3D" id="3.30.930.10">
    <property type="entry name" value="Bira Bifunctional Protein, Domain 2"/>
    <property type="match status" value="1"/>
</dbReference>
<evidence type="ECO:0000256" key="3">
    <source>
        <dbReference type="ARBA" id="ARBA00022555"/>
    </source>
</evidence>
<dbReference type="GO" id="GO:0016740">
    <property type="term" value="F:transferase activity"/>
    <property type="evidence" value="ECO:0007669"/>
    <property type="project" value="UniProtKB-ARBA"/>
</dbReference>
<keyword evidence="10 14" id="KW-0648">Protein biosynthesis</keyword>
<dbReference type="SUPFAM" id="SSF101353">
    <property type="entry name" value="Putative anticodon-binding domain of alanyl-tRNA synthetase (AlaRS)"/>
    <property type="match status" value="1"/>
</dbReference>
<dbReference type="SMART" id="SM00863">
    <property type="entry name" value="tRNA_SAD"/>
    <property type="match status" value="1"/>
</dbReference>
<dbReference type="GO" id="GO:0140096">
    <property type="term" value="F:catalytic activity, acting on a protein"/>
    <property type="evidence" value="ECO:0007669"/>
    <property type="project" value="UniProtKB-ARBA"/>
</dbReference>
<keyword evidence="15" id="KW-0175">Coiled coil</keyword>
<gene>
    <name evidence="14" type="primary">alaS</name>
    <name evidence="17" type="ORF">D1970_14145</name>
</gene>
<dbReference type="InterPro" id="IPR002318">
    <property type="entry name" value="Ala-tRNA-lgiase_IIc"/>
</dbReference>
<dbReference type="InterPro" id="IPR023033">
    <property type="entry name" value="Ala_tRNA_ligase_euk/bac"/>
</dbReference>
<dbReference type="GO" id="GO:0002161">
    <property type="term" value="F:aminoacyl-tRNA deacylase activity"/>
    <property type="evidence" value="ECO:0007669"/>
    <property type="project" value="TreeGrafter"/>
</dbReference>
<keyword evidence="9 14" id="KW-0694">RNA-binding</keyword>
<protein>
    <recommendedName>
        <fullName evidence="14">Alanine--tRNA ligase</fullName>
        <ecNumber evidence="14">6.1.1.7</ecNumber>
    </recommendedName>
    <alternativeName>
        <fullName evidence="14">Alanyl-tRNA synthetase</fullName>
        <shortName evidence="14">AlaRS</shortName>
    </alternativeName>
</protein>
<keyword evidence="6 14" id="KW-0547">Nucleotide-binding</keyword>
<comment type="similarity">
    <text evidence="1 14">Belongs to the class-II aminoacyl-tRNA synthetase family.</text>
</comment>
<dbReference type="InterPro" id="IPR018164">
    <property type="entry name" value="Ala-tRNA-synth_IIc_N"/>
</dbReference>
<feature type="binding site" evidence="14">
    <location>
        <position position="672"/>
    </location>
    <ligand>
        <name>Zn(2+)</name>
        <dbReference type="ChEBI" id="CHEBI:29105"/>
    </ligand>
</feature>
<keyword evidence="4 14" id="KW-0436">Ligase</keyword>
<name>A0A398B771_9BACI</name>
<dbReference type="PANTHER" id="PTHR11777">
    <property type="entry name" value="ALANYL-TRNA SYNTHETASE"/>
    <property type="match status" value="1"/>
</dbReference>
<feature type="binding site" evidence="14">
    <location>
        <position position="668"/>
    </location>
    <ligand>
        <name>Zn(2+)</name>
        <dbReference type="ChEBI" id="CHEBI:29105"/>
    </ligand>
</feature>
<evidence type="ECO:0000256" key="15">
    <source>
        <dbReference type="SAM" id="Coils"/>
    </source>
</evidence>
<dbReference type="EC" id="6.1.1.7" evidence="14"/>
<keyword evidence="8 14" id="KW-0067">ATP-binding</keyword>